<evidence type="ECO:0000256" key="20">
    <source>
        <dbReference type="ARBA" id="ARBA00079319"/>
    </source>
</evidence>
<dbReference type="FunFam" id="3.30.890.10:FF:000001">
    <property type="entry name" value="methyl-CpG-binding domain protein 1 isoform X7"/>
    <property type="match status" value="1"/>
</dbReference>
<evidence type="ECO:0000256" key="14">
    <source>
        <dbReference type="ARBA" id="ARBA00023163"/>
    </source>
</evidence>
<keyword evidence="8" id="KW-0677">Repeat</keyword>
<dbReference type="InterPro" id="IPR011011">
    <property type="entry name" value="Znf_FYVE_PHD"/>
</dbReference>
<feature type="compositionally biased region" description="Basic residues" evidence="24">
    <location>
        <begin position="665"/>
        <end position="678"/>
    </location>
</feature>
<dbReference type="InterPro" id="IPR001965">
    <property type="entry name" value="Znf_PHD"/>
</dbReference>
<dbReference type="SUPFAM" id="SSF57903">
    <property type="entry name" value="FYVE/PHD zinc finger"/>
    <property type="match status" value="1"/>
</dbReference>
<feature type="region of interest" description="Disordered" evidence="24">
    <location>
        <begin position="1144"/>
        <end position="1163"/>
    </location>
</feature>
<dbReference type="FunFam" id="3.30.40.10:FF:000138">
    <property type="entry name" value="CXXC-type zinc finger protein 1"/>
    <property type="match status" value="1"/>
</dbReference>
<keyword evidence="11" id="KW-0832">Ubl conjugation</keyword>
<evidence type="ECO:0000256" key="4">
    <source>
        <dbReference type="ARBA" id="ARBA00022454"/>
    </source>
</evidence>
<evidence type="ECO:0000256" key="6">
    <source>
        <dbReference type="ARBA" id="ARBA00022553"/>
    </source>
</evidence>
<keyword evidence="9 22" id="KW-0863">Zinc-finger</keyword>
<evidence type="ECO:0000256" key="17">
    <source>
        <dbReference type="ARBA" id="ARBA00056449"/>
    </source>
</evidence>
<dbReference type="InterPro" id="IPR013083">
    <property type="entry name" value="Znf_RING/FYVE/PHD"/>
</dbReference>
<dbReference type="InterPro" id="IPR001739">
    <property type="entry name" value="Methyl_CpG_DNA-bd"/>
</dbReference>
<dbReference type="Gene3D" id="3.30.40.10">
    <property type="entry name" value="Zinc/RING finger domain, C3HC4 (zinc finger)"/>
    <property type="match status" value="1"/>
</dbReference>
<evidence type="ECO:0000259" key="26">
    <source>
        <dbReference type="PROSITE" id="PS50982"/>
    </source>
</evidence>
<dbReference type="GO" id="GO:0016607">
    <property type="term" value="C:nuclear speck"/>
    <property type="evidence" value="ECO:0007669"/>
    <property type="project" value="UniProtKB-SubCell"/>
</dbReference>
<dbReference type="PROSITE" id="PS50982">
    <property type="entry name" value="MBD"/>
    <property type="match status" value="1"/>
</dbReference>
<feature type="region of interest" description="Disordered" evidence="24">
    <location>
        <begin position="431"/>
        <end position="515"/>
    </location>
</feature>
<feature type="compositionally biased region" description="Basic residues" evidence="24">
    <location>
        <begin position="690"/>
        <end position="702"/>
    </location>
</feature>
<dbReference type="SUPFAM" id="SSF54171">
    <property type="entry name" value="DNA-binding domain"/>
    <property type="match status" value="1"/>
</dbReference>
<feature type="compositionally biased region" description="Basic and acidic residues" evidence="24">
    <location>
        <begin position="679"/>
        <end position="689"/>
    </location>
</feature>
<feature type="compositionally biased region" description="Acidic residues" evidence="24">
    <location>
        <begin position="348"/>
        <end position="360"/>
    </location>
</feature>
<feature type="domain" description="PHD-type" evidence="25">
    <location>
        <begin position="372"/>
        <end position="422"/>
    </location>
</feature>
<dbReference type="GO" id="GO:0032299">
    <property type="term" value="C:ribonuclease H2 complex"/>
    <property type="evidence" value="ECO:0007669"/>
    <property type="project" value="InterPro"/>
</dbReference>
<dbReference type="EMBL" id="JAULJE010000011">
    <property type="protein sequence ID" value="KAK1337793.1"/>
    <property type="molecule type" value="Genomic_DNA"/>
</dbReference>
<feature type="coiled-coil region" evidence="23">
    <location>
        <begin position="774"/>
        <end position="815"/>
    </location>
</feature>
<evidence type="ECO:0000313" key="29">
    <source>
        <dbReference type="Proteomes" id="UP001177744"/>
    </source>
</evidence>
<dbReference type="InterPro" id="IPR016177">
    <property type="entry name" value="DNA-bd_dom_sf"/>
</dbReference>
<evidence type="ECO:0000256" key="18">
    <source>
        <dbReference type="ARBA" id="ARBA00069818"/>
    </source>
</evidence>
<evidence type="ECO:0000259" key="27">
    <source>
        <dbReference type="PROSITE" id="PS51058"/>
    </source>
</evidence>
<dbReference type="PROSITE" id="PS01359">
    <property type="entry name" value="ZF_PHD_1"/>
    <property type="match status" value="1"/>
</dbReference>
<feature type="compositionally biased region" description="Basic and acidic residues" evidence="24">
    <location>
        <begin position="1144"/>
        <end position="1157"/>
    </location>
</feature>
<evidence type="ECO:0000256" key="1">
    <source>
        <dbReference type="ARBA" id="ARBA00004109"/>
    </source>
</evidence>
<dbReference type="Gene3D" id="2.40.128.680">
    <property type="match status" value="1"/>
</dbReference>
<dbReference type="CDD" id="cd01396">
    <property type="entry name" value="MeCP2_MBD"/>
    <property type="match status" value="1"/>
</dbReference>
<feature type="compositionally biased region" description="Basic and acidic residues" evidence="24">
    <location>
        <begin position="703"/>
        <end position="712"/>
    </location>
</feature>
<keyword evidence="29" id="KW-1185">Reference proteome</keyword>
<evidence type="ECO:0000256" key="15">
    <source>
        <dbReference type="ARBA" id="ARBA00023242"/>
    </source>
</evidence>
<feature type="domain" description="CXXC-type" evidence="27">
    <location>
        <begin position="513"/>
        <end position="562"/>
    </location>
</feature>
<evidence type="ECO:0000256" key="16">
    <source>
        <dbReference type="ARBA" id="ARBA00023828"/>
    </source>
</evidence>
<dbReference type="InterPro" id="IPR037869">
    <property type="entry name" value="Spp1/CFP1"/>
</dbReference>
<keyword evidence="5" id="KW-1017">Isopeptide bond</keyword>
<keyword evidence="12" id="KW-0805">Transcription regulation</keyword>
<evidence type="ECO:0000256" key="10">
    <source>
        <dbReference type="ARBA" id="ARBA00022833"/>
    </source>
</evidence>
<dbReference type="SMART" id="SM00249">
    <property type="entry name" value="PHD"/>
    <property type="match status" value="1"/>
</dbReference>
<dbReference type="SMART" id="SM00391">
    <property type="entry name" value="MBD"/>
    <property type="match status" value="1"/>
</dbReference>
<feature type="region of interest" description="Disordered" evidence="24">
    <location>
        <begin position="183"/>
        <end position="204"/>
    </location>
</feature>
<feature type="region of interest" description="Disordered" evidence="24">
    <location>
        <begin position="1502"/>
        <end position="1529"/>
    </location>
</feature>
<evidence type="ECO:0000256" key="9">
    <source>
        <dbReference type="ARBA" id="ARBA00022771"/>
    </source>
</evidence>
<dbReference type="Pfam" id="PF01429">
    <property type="entry name" value="MBD"/>
    <property type="match status" value="1"/>
</dbReference>
<feature type="compositionally biased region" description="Low complexity" evidence="24">
    <location>
        <begin position="505"/>
        <end position="514"/>
    </location>
</feature>
<dbReference type="GO" id="GO:0008270">
    <property type="term" value="F:zinc ion binding"/>
    <property type="evidence" value="ECO:0007669"/>
    <property type="project" value="UniProtKB-KW"/>
</dbReference>
<feature type="compositionally biased region" description="Basic residues" evidence="24">
    <location>
        <begin position="1359"/>
        <end position="1374"/>
    </location>
</feature>
<proteinExistence type="predicted"/>
<dbReference type="Gene3D" id="3.30.890.10">
    <property type="entry name" value="Methyl-cpg-binding Protein 2, Chain A"/>
    <property type="match status" value="1"/>
</dbReference>
<keyword evidence="14" id="KW-0804">Transcription</keyword>
<dbReference type="InterPro" id="IPR002857">
    <property type="entry name" value="Znf_CXXC"/>
</dbReference>
<dbReference type="InterPro" id="IPR019786">
    <property type="entry name" value="Zinc_finger_PHD-type_CS"/>
</dbReference>
<organism evidence="28 29">
    <name type="scientific">Cnephaeus nilssonii</name>
    <name type="common">Northern bat</name>
    <name type="synonym">Eptesicus nilssonii</name>
    <dbReference type="NCBI Taxonomy" id="3371016"/>
    <lineage>
        <taxon>Eukaryota</taxon>
        <taxon>Metazoa</taxon>
        <taxon>Chordata</taxon>
        <taxon>Craniata</taxon>
        <taxon>Vertebrata</taxon>
        <taxon>Euteleostomi</taxon>
        <taxon>Mammalia</taxon>
        <taxon>Eutheria</taxon>
        <taxon>Laurasiatheria</taxon>
        <taxon>Chiroptera</taxon>
        <taxon>Yangochiroptera</taxon>
        <taxon>Vespertilionidae</taxon>
        <taxon>Cnephaeus</taxon>
    </lineage>
</organism>
<dbReference type="PROSITE" id="PS51058">
    <property type="entry name" value="ZF_CXXC"/>
    <property type="match status" value="3"/>
</dbReference>
<keyword evidence="4" id="KW-0158">Chromosome</keyword>
<dbReference type="GO" id="GO:0048188">
    <property type="term" value="C:Set1C/COMPASS complex"/>
    <property type="evidence" value="ECO:0007669"/>
    <property type="project" value="InterPro"/>
</dbReference>
<sequence length="1529" mass="171153">MVTMPTSRQDLPRECGSDGLEVSFRSRSLRGKEVEVPPGLLGYMMVMEEKSMGKQDFSAGSDKDEQELVEPPEALERDFDRFIRASTSFSRFTLWGLESIPGPDAKVRAALTWPSLAEAIHKQSVLLRRPGGRPAGLAEEPPGTGAGQSAAGFPRSPHASHVAQKGSITFGSGRFPWELVCSASSRRTEPTPKTASPSGGRPRAAARVAWRGLLTESGAQRVAPPSRLYLRVPTSGRRTDSADEMAAPSGKRRPGAAMLPASPRPRPLYGAGGQDGGAWSRSRRPRAGRRGADAPRLRTRSTVPGRRARSGSSCEHLCNRRGRRGVVRAGWRGAGRVAKGCAGRGEMDGDGSDPEPPDAGEDSKSENGENAPIYCICRKPDINCFMIGCDNCNEWFHGDCIRITEKMAKAIREWYCLECREKDPKLEIRYRHKKSRERDSNERDGSEPRDEGGGRKRPAADPDPQRRAGSGTGVGAMLARGSASPHKSSPQPLMATPSQHHHHQQQQQQQQQQQIKRSARMCGECEACRRTEDCGHCDFCRDMKKFGGPNKIRQKCRLRQCQLRARLSPVTSSESLPRPRRPLPTQQQPQPSQKLGRIREDEGAVASSVVKEPPEATATPEPLSDEDLPLDPDLYQDLCAGAFDDHGLPWMSDTEESPFLDPALRKRAVKVKHVKRREKKSEKKKEERYKRHRQKQKHRDKWKHPERADVKDPASLPQCLGPGCVRAAQSTSKYCSDDCGMKLAANRIYEILPQRIQQWQQSPCIAEEHGKKLLERIRREQQSARTRLQEMERRFHELEAIIARAKQQAVREDEESNEGDSDDTDLQIFCVSCGHPINPRVALRHMERCYAKYESQTSFGSMYPTRIEGATRLFCDVYNPQSKTYCKRLQVLCPEHSRDPKVPADEVCGCPLVRDVFELTGEFCRLPKRQCNRHYCWEKLRRAEVDLERVRVWYKLDELFEQERNVRTAMTNRAGLLALMLHQTIQHDPLTTDLRSSADLQVAISNIRHHTSVISNVSFLWVEYRRNMGPLLLPVAPMAEEWLDCPALGPGWKRREVFRKSGATCGRSDTYYQSPTGDRIRSKVELIRYLGPSCDLTLFDFKQGILCYPAPKAQNLALPGRKRKKPSKPVKARKCQVGPKRVEVRKEAPGAKTKADADTAPASLPAPGHCENCGISFSGDGTGRQRLKTLCKDCRAQRIAFNREQRMFKRVGCGECAACRVTEDCGACSTCLLQLPHDVASGLFCKCERRRCLRIVEKHPRALGPSSPAEFIYYCVDEDELQPYTNRRQNRKCGACAACLRRMDCGHCDFCFDKPKFGGSNQKRQKCRWRQCLQFAMKRLLPSVWAGSEDGAASPPPIPRRKRPGSTRRPRVGHTLKTPSGTPTVRSNQAQTPVKQEAGNGFVLPPPGTDLVFLREGASSPVQPCSGKLGPSLLQSSFTQGAQCPGLSWVVVLPQVKQEKVDAQEDWTPGRAILTSPVLLRGCPSKAVDSGLPLVKQEPLTLRRKKRRARMTQPLIRPPRRRQEGLARQ</sequence>
<feature type="compositionally biased region" description="Low complexity" evidence="24">
    <location>
        <begin position="583"/>
        <end position="593"/>
    </location>
</feature>
<dbReference type="InterPro" id="IPR019787">
    <property type="entry name" value="Znf_PHD-finger"/>
</dbReference>
<feature type="compositionally biased region" description="Polar residues" evidence="24">
    <location>
        <begin position="1377"/>
        <end position="1394"/>
    </location>
</feature>
<keyword evidence="6" id="KW-0597">Phosphoprotein</keyword>
<dbReference type="PANTHER" id="PTHR46174">
    <property type="entry name" value="CXXC-TYPE ZINC FINGER PROTEIN 1"/>
    <property type="match status" value="1"/>
</dbReference>
<gene>
    <name evidence="28" type="ORF">QTO34_002428</name>
</gene>
<name>A0AA40HV07_CNENI</name>
<evidence type="ECO:0000313" key="28">
    <source>
        <dbReference type="EMBL" id="KAK1337793.1"/>
    </source>
</evidence>
<evidence type="ECO:0000256" key="13">
    <source>
        <dbReference type="ARBA" id="ARBA00023125"/>
    </source>
</evidence>
<comment type="function">
    <text evidence="17">Transcriptional activator that exhibits a unique DNA binding specificity for CpG unmethylated motifs with a preference for CpGG.</text>
</comment>
<feature type="domain" description="CXXC-type" evidence="27">
    <location>
        <begin position="1285"/>
        <end position="1333"/>
    </location>
</feature>
<dbReference type="GO" id="GO:0006401">
    <property type="term" value="P:RNA catabolic process"/>
    <property type="evidence" value="ECO:0007669"/>
    <property type="project" value="InterPro"/>
</dbReference>
<keyword evidence="7" id="KW-0479">Metal-binding</keyword>
<dbReference type="Pfam" id="PF08615">
    <property type="entry name" value="RNase_H2_suC"/>
    <property type="match status" value="1"/>
</dbReference>
<dbReference type="PANTHER" id="PTHR46174:SF1">
    <property type="entry name" value="CXXC-TYPE ZINC FINGER PROTEIN 1"/>
    <property type="match status" value="1"/>
</dbReference>
<feature type="domain" description="CXXC-type" evidence="27">
    <location>
        <begin position="1206"/>
        <end position="1253"/>
    </location>
</feature>
<feature type="compositionally biased region" description="Basic and acidic residues" evidence="24">
    <location>
        <begin position="436"/>
        <end position="466"/>
    </location>
</feature>
<accession>A0AA40HV07</accession>
<dbReference type="PROSITE" id="PS50016">
    <property type="entry name" value="ZF_PHD_2"/>
    <property type="match status" value="1"/>
</dbReference>
<protein>
    <recommendedName>
        <fullName evidence="16">CXXC-type zinc finger protein 1</fullName>
    </recommendedName>
    <alternativeName>
        <fullName evidence="20">CpG-binding protein</fullName>
    </alternativeName>
    <alternativeName>
        <fullName evidence="18">Methyl-CpG-binding domain protein 1</fullName>
    </alternativeName>
    <alternativeName>
        <fullName evidence="19">Methyl-CpG-binding protein MBD1</fullName>
    </alternativeName>
    <alternativeName>
        <fullName evidence="21">PHD finger and CXXC domain-containing protein 1</fullName>
    </alternativeName>
</protein>
<feature type="region of interest" description="Disordered" evidence="24">
    <location>
        <begin position="127"/>
        <end position="163"/>
    </location>
</feature>
<keyword evidence="23" id="KW-0175">Coiled coil</keyword>
<dbReference type="InterPro" id="IPR022056">
    <property type="entry name" value="CpG-bd_C"/>
</dbReference>
<evidence type="ECO:0000256" key="21">
    <source>
        <dbReference type="ARBA" id="ARBA00081451"/>
    </source>
</evidence>
<dbReference type="Pfam" id="PF02008">
    <property type="entry name" value="zf-CXXC"/>
    <property type="match status" value="3"/>
</dbReference>
<dbReference type="InterPro" id="IPR013924">
    <property type="entry name" value="RNase_H2_suC"/>
</dbReference>
<evidence type="ECO:0000256" key="23">
    <source>
        <dbReference type="SAM" id="Coils"/>
    </source>
</evidence>
<keyword evidence="13" id="KW-0238">DNA-binding</keyword>
<keyword evidence="15" id="KW-0539">Nucleus</keyword>
<dbReference type="GO" id="GO:0003677">
    <property type="term" value="F:DNA binding"/>
    <property type="evidence" value="ECO:0007669"/>
    <property type="project" value="UniProtKB-KW"/>
</dbReference>
<evidence type="ECO:0000256" key="11">
    <source>
        <dbReference type="ARBA" id="ARBA00022843"/>
    </source>
</evidence>
<evidence type="ECO:0000256" key="2">
    <source>
        <dbReference type="ARBA" id="ARBA00004286"/>
    </source>
</evidence>
<evidence type="ECO:0000256" key="3">
    <source>
        <dbReference type="ARBA" id="ARBA00004324"/>
    </source>
</evidence>
<feature type="region of interest" description="Disordered" evidence="24">
    <location>
        <begin position="340"/>
        <end position="366"/>
    </location>
</feature>
<comment type="subcellular location">
    <subcellularLocation>
        <location evidence="2">Chromosome</location>
    </subcellularLocation>
    <subcellularLocation>
        <location evidence="1">Nucleus matrix</location>
    </subcellularLocation>
    <subcellularLocation>
        <location evidence="3">Nucleus speckle</location>
    </subcellularLocation>
</comment>
<feature type="domain" description="MBD" evidence="26">
    <location>
        <begin position="1038"/>
        <end position="1106"/>
    </location>
</feature>
<comment type="caution">
    <text evidence="28">The sequence shown here is derived from an EMBL/GenBank/DDBJ whole genome shotgun (WGS) entry which is preliminary data.</text>
</comment>
<feature type="region of interest" description="Disordered" evidence="24">
    <location>
        <begin position="225"/>
        <end position="314"/>
    </location>
</feature>
<feature type="region of interest" description="Disordered" evidence="24">
    <location>
        <begin position="1346"/>
        <end position="1402"/>
    </location>
</feature>
<dbReference type="Pfam" id="PF00628">
    <property type="entry name" value="PHD"/>
    <property type="match status" value="1"/>
</dbReference>
<evidence type="ECO:0000256" key="24">
    <source>
        <dbReference type="SAM" id="MobiDB-lite"/>
    </source>
</evidence>
<evidence type="ECO:0000256" key="7">
    <source>
        <dbReference type="ARBA" id="ARBA00022723"/>
    </source>
</evidence>
<dbReference type="Proteomes" id="UP001177744">
    <property type="component" value="Unassembled WGS sequence"/>
</dbReference>
<evidence type="ECO:0000256" key="8">
    <source>
        <dbReference type="ARBA" id="ARBA00022737"/>
    </source>
</evidence>
<dbReference type="GO" id="GO:0005694">
    <property type="term" value="C:chromosome"/>
    <property type="evidence" value="ECO:0007669"/>
    <property type="project" value="UniProtKB-SubCell"/>
</dbReference>
<keyword evidence="10" id="KW-0862">Zinc</keyword>
<evidence type="ECO:0000259" key="25">
    <source>
        <dbReference type="PROSITE" id="PS50016"/>
    </source>
</evidence>
<reference evidence="28" key="1">
    <citation type="submission" date="2023-06" db="EMBL/GenBank/DDBJ databases">
        <title>Reference genome for the Northern bat (Eptesicus nilssonii), a most northern bat species.</title>
        <authorList>
            <person name="Laine V.N."/>
            <person name="Pulliainen A.T."/>
            <person name="Lilley T.M."/>
        </authorList>
    </citation>
    <scope>NUCLEOTIDE SEQUENCE</scope>
    <source>
        <strain evidence="28">BLF_Eptnil</strain>
        <tissue evidence="28">Kidney</tissue>
    </source>
</reference>
<feature type="region of interest" description="Disordered" evidence="24">
    <location>
        <begin position="568"/>
        <end position="631"/>
    </location>
</feature>
<feature type="region of interest" description="Disordered" evidence="24">
    <location>
        <begin position="655"/>
        <end position="714"/>
    </location>
</feature>
<dbReference type="GO" id="GO:0045893">
    <property type="term" value="P:positive regulation of DNA-templated transcription"/>
    <property type="evidence" value="ECO:0007669"/>
    <property type="project" value="TreeGrafter"/>
</dbReference>
<evidence type="ECO:0000256" key="5">
    <source>
        <dbReference type="ARBA" id="ARBA00022499"/>
    </source>
</evidence>
<evidence type="ECO:0000256" key="12">
    <source>
        <dbReference type="ARBA" id="ARBA00023015"/>
    </source>
</evidence>
<evidence type="ECO:0000256" key="19">
    <source>
        <dbReference type="ARBA" id="ARBA00076705"/>
    </source>
</evidence>
<dbReference type="GO" id="GO:0016363">
    <property type="term" value="C:nuclear matrix"/>
    <property type="evidence" value="ECO:0007669"/>
    <property type="project" value="UniProtKB-SubCell"/>
</dbReference>
<dbReference type="Pfam" id="PF12269">
    <property type="entry name" value="CpG_bind_C"/>
    <property type="match status" value="1"/>
</dbReference>
<evidence type="ECO:0000256" key="22">
    <source>
        <dbReference type="PROSITE-ProRule" id="PRU00509"/>
    </source>
</evidence>
<dbReference type="CDD" id="cd15553">
    <property type="entry name" value="PHD_Cfp1"/>
    <property type="match status" value="1"/>
</dbReference>